<dbReference type="SUPFAM" id="SSF88659">
    <property type="entry name" value="Sigma3 and sigma4 domains of RNA polymerase sigma factors"/>
    <property type="match status" value="1"/>
</dbReference>
<evidence type="ECO:0000256" key="3">
    <source>
        <dbReference type="ARBA" id="ARBA00023082"/>
    </source>
</evidence>
<evidence type="ECO:0000313" key="8">
    <source>
        <dbReference type="Proteomes" id="UP000245880"/>
    </source>
</evidence>
<name>A0A316AG47_9BACT</name>
<dbReference type="InterPro" id="IPR013324">
    <property type="entry name" value="RNA_pol_sigma_r3/r4-like"/>
</dbReference>
<dbReference type="PANTHER" id="PTHR43133:SF46">
    <property type="entry name" value="RNA POLYMERASE SIGMA-70 FACTOR ECF SUBFAMILY"/>
    <property type="match status" value="1"/>
</dbReference>
<dbReference type="Pfam" id="PF08281">
    <property type="entry name" value="Sigma70_r4_2"/>
    <property type="match status" value="1"/>
</dbReference>
<sequence>MKPKAATYSGERPSITVEQDALVNPSGEKLVLDDELFIRKSILENPQKGVELLFARYYQVLCTHAIKFVGSRAIAEDLVSELFLQFYANRTFEKIDTSYRAYLFKTVRNRGYNYLKWEAGKQISLQDDFEVLDSEHRQPDQITQYEELYQDYEKAVNSLPLSRRNIYLLFHTDGKSIKEIAAKLNISVRTVDTQIYRASQAIREIIRNKWFLNGIGFLSLFL</sequence>
<dbReference type="InterPro" id="IPR036388">
    <property type="entry name" value="WH-like_DNA-bd_sf"/>
</dbReference>
<dbReference type="RefSeq" id="WP_109676767.1">
    <property type="nucleotide sequence ID" value="NZ_QGDT01000012.1"/>
</dbReference>
<keyword evidence="3" id="KW-0731">Sigma factor</keyword>
<dbReference type="InterPro" id="IPR014284">
    <property type="entry name" value="RNA_pol_sigma-70_dom"/>
</dbReference>
<dbReference type="GO" id="GO:0006352">
    <property type="term" value="P:DNA-templated transcription initiation"/>
    <property type="evidence" value="ECO:0007669"/>
    <property type="project" value="InterPro"/>
</dbReference>
<evidence type="ECO:0000256" key="1">
    <source>
        <dbReference type="ARBA" id="ARBA00010641"/>
    </source>
</evidence>
<dbReference type="GO" id="GO:0016987">
    <property type="term" value="F:sigma factor activity"/>
    <property type="evidence" value="ECO:0007669"/>
    <property type="project" value="UniProtKB-KW"/>
</dbReference>
<dbReference type="Gene3D" id="1.10.10.10">
    <property type="entry name" value="Winged helix-like DNA-binding domain superfamily/Winged helix DNA-binding domain"/>
    <property type="match status" value="1"/>
</dbReference>
<dbReference type="AlphaFoldDB" id="A0A316AG47"/>
<protein>
    <submittedName>
        <fullName evidence="7">RNA polymerase sigma-70 factor (ECF subfamily)</fullName>
    </submittedName>
</protein>
<keyword evidence="2" id="KW-0805">Transcription regulation</keyword>
<dbReference type="Pfam" id="PF04542">
    <property type="entry name" value="Sigma70_r2"/>
    <property type="match status" value="1"/>
</dbReference>
<comment type="caution">
    <text evidence="7">The sequence shown here is derived from an EMBL/GenBank/DDBJ whole genome shotgun (WGS) entry which is preliminary data.</text>
</comment>
<gene>
    <name evidence="7" type="ORF">CLV98_11234</name>
</gene>
<feature type="domain" description="RNA polymerase sigma-70 region 2" evidence="5">
    <location>
        <begin position="53"/>
        <end position="116"/>
    </location>
</feature>
<evidence type="ECO:0000313" key="7">
    <source>
        <dbReference type="EMBL" id="PWJ55940.1"/>
    </source>
</evidence>
<comment type="similarity">
    <text evidence="1">Belongs to the sigma-70 factor family. ECF subfamily.</text>
</comment>
<dbReference type="InterPro" id="IPR013325">
    <property type="entry name" value="RNA_pol_sigma_r2"/>
</dbReference>
<dbReference type="InterPro" id="IPR007627">
    <property type="entry name" value="RNA_pol_sigma70_r2"/>
</dbReference>
<keyword evidence="8" id="KW-1185">Reference proteome</keyword>
<keyword evidence="4" id="KW-0804">Transcription</keyword>
<feature type="domain" description="RNA polymerase sigma factor 70 region 4 type 2" evidence="6">
    <location>
        <begin position="151"/>
        <end position="200"/>
    </location>
</feature>
<dbReference type="OrthoDB" id="1524077at2"/>
<dbReference type="EMBL" id="QGDT01000012">
    <property type="protein sequence ID" value="PWJ55940.1"/>
    <property type="molecule type" value="Genomic_DNA"/>
</dbReference>
<evidence type="ECO:0000256" key="2">
    <source>
        <dbReference type="ARBA" id="ARBA00023015"/>
    </source>
</evidence>
<proteinExistence type="inferred from homology"/>
<organism evidence="7 8">
    <name type="scientific">Dyadobacter jejuensis</name>
    <dbReference type="NCBI Taxonomy" id="1082580"/>
    <lineage>
        <taxon>Bacteria</taxon>
        <taxon>Pseudomonadati</taxon>
        <taxon>Bacteroidota</taxon>
        <taxon>Cytophagia</taxon>
        <taxon>Cytophagales</taxon>
        <taxon>Spirosomataceae</taxon>
        <taxon>Dyadobacter</taxon>
    </lineage>
</organism>
<dbReference type="SUPFAM" id="SSF88946">
    <property type="entry name" value="Sigma2 domain of RNA polymerase sigma factors"/>
    <property type="match status" value="1"/>
</dbReference>
<dbReference type="PANTHER" id="PTHR43133">
    <property type="entry name" value="RNA POLYMERASE ECF-TYPE SIGMA FACTO"/>
    <property type="match status" value="1"/>
</dbReference>
<dbReference type="Proteomes" id="UP000245880">
    <property type="component" value="Unassembled WGS sequence"/>
</dbReference>
<evidence type="ECO:0000259" key="5">
    <source>
        <dbReference type="Pfam" id="PF04542"/>
    </source>
</evidence>
<dbReference type="InterPro" id="IPR013249">
    <property type="entry name" value="RNA_pol_sigma70_r4_t2"/>
</dbReference>
<reference evidence="7 8" key="1">
    <citation type="submission" date="2018-03" db="EMBL/GenBank/DDBJ databases">
        <title>Genomic Encyclopedia of Archaeal and Bacterial Type Strains, Phase II (KMG-II): from individual species to whole genera.</title>
        <authorList>
            <person name="Goeker M."/>
        </authorList>
    </citation>
    <scope>NUCLEOTIDE SEQUENCE [LARGE SCALE GENOMIC DNA]</scope>
    <source>
        <strain evidence="7 8">DSM 100346</strain>
    </source>
</reference>
<evidence type="ECO:0000259" key="6">
    <source>
        <dbReference type="Pfam" id="PF08281"/>
    </source>
</evidence>
<accession>A0A316AG47</accession>
<dbReference type="Gene3D" id="1.10.1740.10">
    <property type="match status" value="1"/>
</dbReference>
<dbReference type="InterPro" id="IPR039425">
    <property type="entry name" value="RNA_pol_sigma-70-like"/>
</dbReference>
<evidence type="ECO:0000256" key="4">
    <source>
        <dbReference type="ARBA" id="ARBA00023163"/>
    </source>
</evidence>
<dbReference type="GO" id="GO:0003677">
    <property type="term" value="F:DNA binding"/>
    <property type="evidence" value="ECO:0007669"/>
    <property type="project" value="InterPro"/>
</dbReference>
<dbReference type="NCBIfam" id="TIGR02937">
    <property type="entry name" value="sigma70-ECF"/>
    <property type="match status" value="1"/>
</dbReference>